<accession>A0ABQ4SVV0</accession>
<feature type="domain" description="Reductase C-terminal" evidence="6">
    <location>
        <begin position="325"/>
        <end position="406"/>
    </location>
</feature>
<evidence type="ECO:0000313" key="8">
    <source>
        <dbReference type="Proteomes" id="UP001055102"/>
    </source>
</evidence>
<dbReference type="SUPFAM" id="SSF55424">
    <property type="entry name" value="FAD/NAD-linked reductases, dimerisation (C-terminal) domain"/>
    <property type="match status" value="1"/>
</dbReference>
<dbReference type="InterPro" id="IPR036188">
    <property type="entry name" value="FAD/NAD-bd_sf"/>
</dbReference>
<evidence type="ECO:0000313" key="7">
    <source>
        <dbReference type="EMBL" id="GJE05993.1"/>
    </source>
</evidence>
<evidence type="ECO:0000259" key="5">
    <source>
        <dbReference type="Pfam" id="PF07992"/>
    </source>
</evidence>
<organism evidence="7 8">
    <name type="scientific">Methylobacterium jeotgali</name>
    <dbReference type="NCBI Taxonomy" id="381630"/>
    <lineage>
        <taxon>Bacteria</taxon>
        <taxon>Pseudomonadati</taxon>
        <taxon>Pseudomonadota</taxon>
        <taxon>Alphaproteobacteria</taxon>
        <taxon>Hyphomicrobiales</taxon>
        <taxon>Methylobacteriaceae</taxon>
        <taxon>Methylobacterium</taxon>
    </lineage>
</organism>
<protein>
    <submittedName>
        <fullName evidence="7">Rhodocoxin reductase</fullName>
    </submittedName>
</protein>
<dbReference type="InterPro" id="IPR023753">
    <property type="entry name" value="FAD/NAD-binding_dom"/>
</dbReference>
<dbReference type="Gene3D" id="3.30.390.30">
    <property type="match status" value="1"/>
</dbReference>
<evidence type="ECO:0000256" key="2">
    <source>
        <dbReference type="ARBA" id="ARBA00022630"/>
    </source>
</evidence>
<dbReference type="Proteomes" id="UP001055102">
    <property type="component" value="Unassembled WGS sequence"/>
</dbReference>
<dbReference type="PRINTS" id="PR00368">
    <property type="entry name" value="FADPNR"/>
</dbReference>
<dbReference type="EMBL" id="BPQR01000021">
    <property type="protein sequence ID" value="GJE05993.1"/>
    <property type="molecule type" value="Genomic_DNA"/>
</dbReference>
<evidence type="ECO:0000256" key="4">
    <source>
        <dbReference type="ARBA" id="ARBA00023002"/>
    </source>
</evidence>
<comment type="cofactor">
    <cofactor evidence="1">
        <name>FAD</name>
        <dbReference type="ChEBI" id="CHEBI:57692"/>
    </cofactor>
</comment>
<feature type="domain" description="FAD/NAD(P)-binding" evidence="5">
    <location>
        <begin position="4"/>
        <end position="306"/>
    </location>
</feature>
<keyword evidence="2" id="KW-0285">Flavoprotein</keyword>
<keyword evidence="4" id="KW-0560">Oxidoreductase</keyword>
<dbReference type="RefSeq" id="WP_238274652.1">
    <property type="nucleotide sequence ID" value="NZ_BPQR01000021.1"/>
</dbReference>
<dbReference type="InterPro" id="IPR050446">
    <property type="entry name" value="FAD-oxidoreductase/Apoptosis"/>
</dbReference>
<gene>
    <name evidence="7" type="primary">thcD</name>
    <name evidence="7" type="ORF">AOPFMNJM_1299</name>
</gene>
<dbReference type="Pfam" id="PF14759">
    <property type="entry name" value="Reductase_C"/>
    <property type="match status" value="1"/>
</dbReference>
<reference evidence="7" key="2">
    <citation type="submission" date="2021-08" db="EMBL/GenBank/DDBJ databases">
        <authorList>
            <person name="Tani A."/>
            <person name="Ola A."/>
            <person name="Ogura Y."/>
            <person name="Katsura K."/>
            <person name="Hayashi T."/>
        </authorList>
    </citation>
    <scope>NUCLEOTIDE SEQUENCE</scope>
    <source>
        <strain evidence="7">LMG 23639</strain>
    </source>
</reference>
<dbReference type="PANTHER" id="PTHR43557:SF2">
    <property type="entry name" value="RIESKE DOMAIN-CONTAINING PROTEIN-RELATED"/>
    <property type="match status" value="1"/>
</dbReference>
<dbReference type="SUPFAM" id="SSF51905">
    <property type="entry name" value="FAD/NAD(P)-binding domain"/>
    <property type="match status" value="2"/>
</dbReference>
<reference evidence="7" key="1">
    <citation type="journal article" date="2021" name="Front. Microbiol.">
        <title>Comprehensive Comparative Genomics and Phenotyping of Methylobacterium Species.</title>
        <authorList>
            <person name="Alessa O."/>
            <person name="Ogura Y."/>
            <person name="Fujitani Y."/>
            <person name="Takami H."/>
            <person name="Hayashi T."/>
            <person name="Sahin N."/>
            <person name="Tani A."/>
        </authorList>
    </citation>
    <scope>NUCLEOTIDE SEQUENCE</scope>
    <source>
        <strain evidence="7">LMG 23639</strain>
    </source>
</reference>
<dbReference type="InterPro" id="IPR028202">
    <property type="entry name" value="Reductase_C"/>
</dbReference>
<evidence type="ECO:0000256" key="1">
    <source>
        <dbReference type="ARBA" id="ARBA00001974"/>
    </source>
</evidence>
<dbReference type="InterPro" id="IPR016156">
    <property type="entry name" value="FAD/NAD-linked_Rdtase_dimer_sf"/>
</dbReference>
<keyword evidence="3" id="KW-0274">FAD</keyword>
<dbReference type="Pfam" id="PF07992">
    <property type="entry name" value="Pyr_redox_2"/>
    <property type="match status" value="1"/>
</dbReference>
<name>A0ABQ4SVV0_9HYPH</name>
<comment type="caution">
    <text evidence="7">The sequence shown here is derived from an EMBL/GenBank/DDBJ whole genome shotgun (WGS) entry which is preliminary data.</text>
</comment>
<proteinExistence type="predicted"/>
<evidence type="ECO:0000259" key="6">
    <source>
        <dbReference type="Pfam" id="PF14759"/>
    </source>
</evidence>
<sequence>MSGVVVAGAGQAGLQLAASLREAGYDGDVTLVGDEPFAPYQRPPLSKAYLAGKTDAAGLGLRAEGFYADNRVGLRLGTRATAIDRTGRRLILEGGEALSYEHLVLALGARNRPLPVPGFDLAGVRQLRGLADADALKGALADVAAVAVVGAGFIGLEFAAVAAARGLSVTVIEAADRPMARAVSAEMGAFFRAAHEAAGIRFRFGSGVAALEGEGGRVAGLRLSEGGTVPADLVVVGIGVLPNQEIAREAGLAAEDGIRVDAMLATDDPAISAIGDCARFHSPYAAGLTADGTVRIESVQNAIDQGRCLAARLTGRPASYEAVPWFWSDQGPYKLQMAGLAAPGDASVIRGRGEAFSVFRFRHDRLSAVESVNRPADHMIARRLLAARTPLTPEQAADPGLDLKALVAK</sequence>
<dbReference type="PANTHER" id="PTHR43557">
    <property type="entry name" value="APOPTOSIS-INDUCING FACTOR 1"/>
    <property type="match status" value="1"/>
</dbReference>
<dbReference type="Gene3D" id="3.50.50.60">
    <property type="entry name" value="FAD/NAD(P)-binding domain"/>
    <property type="match status" value="2"/>
</dbReference>
<evidence type="ECO:0000256" key="3">
    <source>
        <dbReference type="ARBA" id="ARBA00022827"/>
    </source>
</evidence>
<keyword evidence="8" id="KW-1185">Reference proteome</keyword>
<dbReference type="PRINTS" id="PR00411">
    <property type="entry name" value="PNDRDTASEI"/>
</dbReference>